<comment type="caution">
    <text evidence="3">The sequence shown here is derived from an EMBL/GenBank/DDBJ whole genome shotgun (WGS) entry which is preliminary data.</text>
</comment>
<evidence type="ECO:0000256" key="1">
    <source>
        <dbReference type="SAM" id="MobiDB-lite"/>
    </source>
</evidence>
<dbReference type="AlphaFoldDB" id="A0A0M0JMK9"/>
<dbReference type="InterPro" id="IPR016047">
    <property type="entry name" value="M23ase_b-sheet_dom"/>
</dbReference>
<feature type="region of interest" description="Disordered" evidence="1">
    <location>
        <begin position="1"/>
        <end position="20"/>
    </location>
</feature>
<dbReference type="Pfam" id="PF01551">
    <property type="entry name" value="Peptidase_M23"/>
    <property type="match status" value="1"/>
</dbReference>
<sequence>MPHARLMRAPNDEPPADDAGAPQTLTVWTLPFDLYSRKAKCCSIWPRSWMLNFDGTCVQGNDGGDTHIDELRYAFDFSLPVGTPILAAADGIVVATVDCHRAGDRGTKEMRIKANYVALRHDCGMYTRYYHLCHKGVCVNVGERVHRGMQIGLSGNTGFSGGPHLHFDAVDVLATETATLALEIEGAPARPLECAAASFSAALPLQQAPLRARPVWADPPTASDPSLRNAAEAAGAIVLIMRCPDVDFIDKARRAEAAVRFQWPGHSESYLPRAGQRPPKVVQQAGSRIATDGAVFIH</sequence>
<dbReference type="PANTHER" id="PTHR21666">
    <property type="entry name" value="PEPTIDASE-RELATED"/>
    <property type="match status" value="1"/>
</dbReference>
<reference evidence="4" key="1">
    <citation type="journal article" date="2015" name="PLoS Genet.">
        <title>Genome Sequence and Transcriptome Analyses of Chrysochromulina tobin: Metabolic Tools for Enhanced Algal Fitness in the Prominent Order Prymnesiales (Haptophyceae).</title>
        <authorList>
            <person name="Hovde B.T."/>
            <person name="Deodato C.R."/>
            <person name="Hunsperger H.M."/>
            <person name="Ryken S.A."/>
            <person name="Yost W."/>
            <person name="Jha R.K."/>
            <person name="Patterson J."/>
            <person name="Monnat R.J. Jr."/>
            <person name="Barlow S.B."/>
            <person name="Starkenburg S.R."/>
            <person name="Cattolico R.A."/>
        </authorList>
    </citation>
    <scope>NUCLEOTIDE SEQUENCE</scope>
    <source>
        <strain evidence="4">CCMP291</strain>
    </source>
</reference>
<name>A0A0M0JMK9_9EUKA</name>
<dbReference type="SUPFAM" id="SSF51261">
    <property type="entry name" value="Duplicated hybrid motif"/>
    <property type="match status" value="1"/>
</dbReference>
<dbReference type="CDD" id="cd12797">
    <property type="entry name" value="M23_peptidase"/>
    <property type="match status" value="1"/>
</dbReference>
<dbReference type="InterPro" id="IPR011055">
    <property type="entry name" value="Dup_hybrid_motif"/>
</dbReference>
<dbReference type="Proteomes" id="UP000037460">
    <property type="component" value="Unassembled WGS sequence"/>
</dbReference>
<evidence type="ECO:0000259" key="2">
    <source>
        <dbReference type="Pfam" id="PF01551"/>
    </source>
</evidence>
<dbReference type="InterPro" id="IPR050570">
    <property type="entry name" value="Cell_wall_metabolism_enzyme"/>
</dbReference>
<dbReference type="PANTHER" id="PTHR21666:SF270">
    <property type="entry name" value="MUREIN HYDROLASE ACTIVATOR ENVC"/>
    <property type="match status" value="1"/>
</dbReference>
<protein>
    <submittedName>
        <fullName evidence="3">M23 family</fullName>
    </submittedName>
</protein>
<keyword evidence="4" id="KW-1185">Reference proteome</keyword>
<feature type="domain" description="M23ase beta-sheet core" evidence="2">
    <location>
        <begin position="73"/>
        <end position="168"/>
    </location>
</feature>
<evidence type="ECO:0000313" key="3">
    <source>
        <dbReference type="EMBL" id="KOO27468.1"/>
    </source>
</evidence>
<gene>
    <name evidence="3" type="ORF">Ctob_003186</name>
</gene>
<evidence type="ECO:0000313" key="4">
    <source>
        <dbReference type="Proteomes" id="UP000037460"/>
    </source>
</evidence>
<accession>A0A0M0JMK9</accession>
<dbReference type="OrthoDB" id="201736at2759"/>
<dbReference type="Gene3D" id="2.70.70.10">
    <property type="entry name" value="Glucose Permease (Domain IIA)"/>
    <property type="match status" value="1"/>
</dbReference>
<organism evidence="3 4">
    <name type="scientific">Chrysochromulina tobinii</name>
    <dbReference type="NCBI Taxonomy" id="1460289"/>
    <lineage>
        <taxon>Eukaryota</taxon>
        <taxon>Haptista</taxon>
        <taxon>Haptophyta</taxon>
        <taxon>Prymnesiophyceae</taxon>
        <taxon>Prymnesiales</taxon>
        <taxon>Chrysochromulinaceae</taxon>
        <taxon>Chrysochromulina</taxon>
    </lineage>
</organism>
<dbReference type="EMBL" id="JWZX01002711">
    <property type="protein sequence ID" value="KOO27468.1"/>
    <property type="molecule type" value="Genomic_DNA"/>
</dbReference>
<dbReference type="GO" id="GO:0004222">
    <property type="term" value="F:metalloendopeptidase activity"/>
    <property type="evidence" value="ECO:0007669"/>
    <property type="project" value="TreeGrafter"/>
</dbReference>
<proteinExistence type="predicted"/>